<name>W7Y8S0_9BACL</name>
<sequence length="170" mass="19055">MKKIIRNLLACVLSLSILFGGSPNSAKANVEMAGTALDIGLTGLGLLANVLDTFFPLIKDAINELSINSGDYRENYSYVAPDFRLNYFYISAYDGISPKNSGLTWRIKTYAADNPSNPTETILKSGQQYSVRTDSPRTNMIFEFYNGNESSPFERFYLPYTKRNQSMELL</sequence>
<evidence type="ECO:0000313" key="2">
    <source>
        <dbReference type="EMBL" id="GAF07340.1"/>
    </source>
</evidence>
<proteinExistence type="predicted"/>
<keyword evidence="1" id="KW-0732">Signal</keyword>
<dbReference type="EMBL" id="BAVZ01000003">
    <property type="protein sequence ID" value="GAF07340.1"/>
    <property type="molecule type" value="Genomic_DNA"/>
</dbReference>
<feature type="chain" id="PRO_5004904014" evidence="1">
    <location>
        <begin position="29"/>
        <end position="170"/>
    </location>
</feature>
<protein>
    <submittedName>
        <fullName evidence="2">Uncharacterized protein</fullName>
    </submittedName>
</protein>
<accession>W7Y8S0</accession>
<feature type="signal peptide" evidence="1">
    <location>
        <begin position="1"/>
        <end position="28"/>
    </location>
</feature>
<keyword evidence="3" id="KW-1185">Reference proteome</keyword>
<gene>
    <name evidence="2" type="ORF">JCM16418_1351</name>
</gene>
<evidence type="ECO:0000256" key="1">
    <source>
        <dbReference type="SAM" id="SignalP"/>
    </source>
</evidence>
<reference evidence="2 3" key="1">
    <citation type="journal article" date="2014" name="Genome Announc.">
        <title>Draft Genome Sequence of Paenibacillus pini JCM 16418T, Isolated from the Rhizosphere of Pine Tree.</title>
        <authorList>
            <person name="Yuki M."/>
            <person name="Oshima K."/>
            <person name="Suda W."/>
            <person name="Oshida Y."/>
            <person name="Kitamura K."/>
            <person name="Iida Y."/>
            <person name="Hattori M."/>
            <person name="Ohkuma M."/>
        </authorList>
    </citation>
    <scope>NUCLEOTIDE SEQUENCE [LARGE SCALE GENOMIC DNA]</scope>
    <source>
        <strain evidence="2 3">JCM 16418</strain>
    </source>
</reference>
<dbReference type="Proteomes" id="UP000019364">
    <property type="component" value="Unassembled WGS sequence"/>
</dbReference>
<comment type="caution">
    <text evidence="2">The sequence shown here is derived from an EMBL/GenBank/DDBJ whole genome shotgun (WGS) entry which is preliminary data.</text>
</comment>
<dbReference type="RefSeq" id="WP_036646981.1">
    <property type="nucleotide sequence ID" value="NZ_BAVZ01000003.1"/>
</dbReference>
<dbReference type="AlphaFoldDB" id="W7Y8S0"/>
<evidence type="ECO:0000313" key="3">
    <source>
        <dbReference type="Proteomes" id="UP000019364"/>
    </source>
</evidence>
<organism evidence="2 3">
    <name type="scientific">Paenibacillus pini JCM 16418</name>
    <dbReference type="NCBI Taxonomy" id="1236976"/>
    <lineage>
        <taxon>Bacteria</taxon>
        <taxon>Bacillati</taxon>
        <taxon>Bacillota</taxon>
        <taxon>Bacilli</taxon>
        <taxon>Bacillales</taxon>
        <taxon>Paenibacillaceae</taxon>
        <taxon>Paenibacillus</taxon>
    </lineage>
</organism>